<evidence type="ECO:0000256" key="7">
    <source>
        <dbReference type="ARBA" id="ARBA00023026"/>
    </source>
</evidence>
<dbReference type="GeneID" id="85226440"/>
<dbReference type="GO" id="GO:0004806">
    <property type="term" value="F:triacylglycerol lipase activity"/>
    <property type="evidence" value="ECO:0007669"/>
    <property type="project" value="UniProtKB-UniRule"/>
</dbReference>
<dbReference type="PIRSF" id="PIRSF029171">
    <property type="entry name" value="Esterase_LipA"/>
    <property type="match status" value="1"/>
</dbReference>
<evidence type="ECO:0000256" key="4">
    <source>
        <dbReference type="ARBA" id="ARBA00022525"/>
    </source>
</evidence>
<evidence type="ECO:0000256" key="12">
    <source>
        <dbReference type="PIRNR" id="PIRNR029171"/>
    </source>
</evidence>
<evidence type="ECO:0000313" key="14">
    <source>
        <dbReference type="Proteomes" id="UP001217754"/>
    </source>
</evidence>
<keyword evidence="12" id="KW-0732">Signal</keyword>
<evidence type="ECO:0000256" key="9">
    <source>
        <dbReference type="ARBA" id="ARBA00043986"/>
    </source>
</evidence>
<dbReference type="Proteomes" id="UP001217754">
    <property type="component" value="Chromosome 4"/>
</dbReference>
<accession>A0AAF0JAU0</accession>
<keyword evidence="8" id="KW-0443">Lipid metabolism</keyword>
<dbReference type="InterPro" id="IPR029058">
    <property type="entry name" value="AB_hydrolase_fold"/>
</dbReference>
<evidence type="ECO:0000256" key="8">
    <source>
        <dbReference type="ARBA" id="ARBA00023098"/>
    </source>
</evidence>
<keyword evidence="14" id="KW-1185">Reference proteome</keyword>
<evidence type="ECO:0000256" key="6">
    <source>
        <dbReference type="ARBA" id="ARBA00022963"/>
    </source>
</evidence>
<evidence type="ECO:0000256" key="1">
    <source>
        <dbReference type="ARBA" id="ARBA00001024"/>
    </source>
</evidence>
<keyword evidence="6" id="KW-0442">Lipid degradation</keyword>
<dbReference type="EMBL" id="CP119961">
    <property type="protein sequence ID" value="WFD39808.1"/>
    <property type="molecule type" value="Genomic_DNA"/>
</dbReference>
<proteinExistence type="inferred from homology"/>
<evidence type="ECO:0000256" key="5">
    <source>
        <dbReference type="ARBA" id="ARBA00022801"/>
    </source>
</evidence>
<organism evidence="13 14">
    <name type="scientific">Malassezia japonica</name>
    <dbReference type="NCBI Taxonomy" id="223818"/>
    <lineage>
        <taxon>Eukaryota</taxon>
        <taxon>Fungi</taxon>
        <taxon>Dikarya</taxon>
        <taxon>Basidiomycota</taxon>
        <taxon>Ustilaginomycotina</taxon>
        <taxon>Malasseziomycetes</taxon>
        <taxon>Malasseziales</taxon>
        <taxon>Malasseziaceae</taxon>
        <taxon>Malassezia</taxon>
    </lineage>
</organism>
<dbReference type="Gene3D" id="3.40.50.1820">
    <property type="entry name" value="alpha/beta hydrolase"/>
    <property type="match status" value="1"/>
</dbReference>
<dbReference type="InterPro" id="IPR005152">
    <property type="entry name" value="Lipase_secreted"/>
</dbReference>
<dbReference type="PANTHER" id="PTHR34853:SF1">
    <property type="entry name" value="LIPASE 5"/>
    <property type="match status" value="1"/>
</dbReference>
<keyword evidence="4" id="KW-0964">Secreted</keyword>
<dbReference type="RefSeq" id="XP_060122705.1">
    <property type="nucleotide sequence ID" value="XM_060266722.1"/>
</dbReference>
<protein>
    <recommendedName>
        <fullName evidence="3">triacylglycerol lipase</fullName>
        <ecNumber evidence="3">3.1.1.3</ecNumber>
    </recommendedName>
</protein>
<name>A0AAF0JAU0_9BASI</name>
<feature type="signal peptide" evidence="12">
    <location>
        <begin position="1"/>
        <end position="18"/>
    </location>
</feature>
<dbReference type="EC" id="3.1.1.3" evidence="3"/>
<feature type="chain" id="PRO_5041785794" description="triacylglycerol lipase" evidence="12">
    <location>
        <begin position="19"/>
        <end position="460"/>
    </location>
</feature>
<evidence type="ECO:0000256" key="3">
    <source>
        <dbReference type="ARBA" id="ARBA00013279"/>
    </source>
</evidence>
<dbReference type="GO" id="GO:0005576">
    <property type="term" value="C:extracellular region"/>
    <property type="evidence" value="ECO:0007669"/>
    <property type="project" value="UniProtKB-SubCell"/>
</dbReference>
<evidence type="ECO:0000313" key="13">
    <source>
        <dbReference type="EMBL" id="WFD39808.1"/>
    </source>
</evidence>
<dbReference type="Pfam" id="PF03583">
    <property type="entry name" value="LIP"/>
    <property type="match status" value="1"/>
</dbReference>
<dbReference type="GO" id="GO:0016042">
    <property type="term" value="P:lipid catabolic process"/>
    <property type="evidence" value="ECO:0007669"/>
    <property type="project" value="UniProtKB-UniRule"/>
</dbReference>
<keyword evidence="5" id="KW-0378">Hydrolase</keyword>
<comment type="catalytic activity">
    <reaction evidence="11">
        <text>a monoacylglycerol + H2O = glycerol + a fatty acid + H(+)</text>
        <dbReference type="Rhea" id="RHEA:15245"/>
        <dbReference type="ChEBI" id="CHEBI:15377"/>
        <dbReference type="ChEBI" id="CHEBI:15378"/>
        <dbReference type="ChEBI" id="CHEBI:17408"/>
        <dbReference type="ChEBI" id="CHEBI:17754"/>
        <dbReference type="ChEBI" id="CHEBI:28868"/>
    </reaction>
</comment>
<dbReference type="PANTHER" id="PTHR34853">
    <property type="match status" value="1"/>
</dbReference>
<evidence type="ECO:0000256" key="2">
    <source>
        <dbReference type="ARBA" id="ARBA00004613"/>
    </source>
</evidence>
<comment type="catalytic activity">
    <reaction evidence="10">
        <text>a diacylglycerol + H2O = a monoacylglycerol + a fatty acid + H(+)</text>
        <dbReference type="Rhea" id="RHEA:32731"/>
        <dbReference type="ChEBI" id="CHEBI:15377"/>
        <dbReference type="ChEBI" id="CHEBI:15378"/>
        <dbReference type="ChEBI" id="CHEBI:17408"/>
        <dbReference type="ChEBI" id="CHEBI:18035"/>
        <dbReference type="ChEBI" id="CHEBI:28868"/>
    </reaction>
</comment>
<comment type="similarity">
    <text evidence="9">Belongs to the AB hydrolase superfamily. Lipase family. Class Lip subfamily.</text>
</comment>
<dbReference type="SUPFAM" id="SSF53474">
    <property type="entry name" value="alpha/beta-Hydrolases"/>
    <property type="match status" value="1"/>
</dbReference>
<reference evidence="13" key="1">
    <citation type="submission" date="2023-03" db="EMBL/GenBank/DDBJ databases">
        <title>Mating type loci evolution in Malassezia.</title>
        <authorList>
            <person name="Coelho M.A."/>
        </authorList>
    </citation>
    <scope>NUCLEOTIDE SEQUENCE</scope>
    <source>
        <strain evidence="13">CBS 9431</strain>
    </source>
</reference>
<dbReference type="Gene3D" id="1.10.260.130">
    <property type="match status" value="1"/>
</dbReference>
<evidence type="ECO:0000256" key="10">
    <source>
        <dbReference type="ARBA" id="ARBA00047591"/>
    </source>
</evidence>
<sequence>MLRFLALAALFLAAFAHTASVGSLLQARASAEGIYEPPNGWENKQPGTVLQSSSIDSALFSFDKLKLKNAYQLLYRTSGSDPSEPATTVTTVLVPNRAKKNQMVLLMPYIDASGKECSPSYSLRYGTKSSNAPAMSYQIILATALLDQGYTVTIPDYQGQSGAFSASRLEGHMALDAVRATLNYKPLGFNSNTKVVGYGYSGGAIASAWAAGLHSTYASELNVVGWAMGGTPVNVTATVAKIDNTLFAGFNMVGIAGMMSAYPELDKWAQEHLTSVGQKAVSYVRSHCMLDTLAHFPFESISSEKYFKNGSTLMQQPAVKKVADTLIVGTDPKLTPRAPVLMIHAQHDEVIPFGAAQAAARRWATHGADVFFARQTDFYMGHLDTELLNVPTVLFFVEDRMAGDPNFPSGFTEVAVSNPLADPRIAKQGLESLVRSIQDVLGHEIGPKDQRVKDRILARV</sequence>
<evidence type="ECO:0000256" key="11">
    <source>
        <dbReference type="ARBA" id="ARBA00048461"/>
    </source>
</evidence>
<keyword evidence="7" id="KW-0843">Virulence</keyword>
<comment type="catalytic activity">
    <reaction evidence="1">
        <text>a triacylglycerol + H2O = a diacylglycerol + a fatty acid + H(+)</text>
        <dbReference type="Rhea" id="RHEA:12044"/>
        <dbReference type="ChEBI" id="CHEBI:15377"/>
        <dbReference type="ChEBI" id="CHEBI:15378"/>
        <dbReference type="ChEBI" id="CHEBI:17855"/>
        <dbReference type="ChEBI" id="CHEBI:18035"/>
        <dbReference type="ChEBI" id="CHEBI:28868"/>
        <dbReference type="EC" id="3.1.1.3"/>
    </reaction>
</comment>
<dbReference type="AlphaFoldDB" id="A0AAF0JAU0"/>
<comment type="subcellular location">
    <subcellularLocation>
        <location evidence="2">Secreted</location>
    </subcellularLocation>
</comment>
<gene>
    <name evidence="13" type="ORF">MJAP1_002789</name>
</gene>